<dbReference type="RefSeq" id="WP_317565820.1">
    <property type="nucleotide sequence ID" value="NZ_JAWLJX010000008.1"/>
</dbReference>
<accession>A0ABU4BHP6</accession>
<evidence type="ECO:0000313" key="1">
    <source>
        <dbReference type="EMBL" id="MDV6263718.1"/>
    </source>
</evidence>
<dbReference type="Proteomes" id="UP001185755">
    <property type="component" value="Unassembled WGS sequence"/>
</dbReference>
<organism evidence="1 2">
    <name type="scientific">Rhodococcoides yunnanense</name>
    <dbReference type="NCBI Taxonomy" id="278209"/>
    <lineage>
        <taxon>Bacteria</taxon>
        <taxon>Bacillati</taxon>
        <taxon>Actinomycetota</taxon>
        <taxon>Actinomycetes</taxon>
        <taxon>Mycobacteriales</taxon>
        <taxon>Nocardiaceae</taxon>
        <taxon>Rhodococcoides</taxon>
    </lineage>
</organism>
<evidence type="ECO:0000313" key="2">
    <source>
        <dbReference type="Proteomes" id="UP001185755"/>
    </source>
</evidence>
<protein>
    <submittedName>
        <fullName evidence="1">Uncharacterized protein</fullName>
    </submittedName>
</protein>
<reference evidence="1 2" key="1">
    <citation type="submission" date="2023-10" db="EMBL/GenBank/DDBJ databases">
        <title>Development of a sustainable strategy for remediation of hydrocarbon-contaminated territories based on the waste exchange concept.</title>
        <authorList>
            <person name="Krivoruchko A."/>
        </authorList>
    </citation>
    <scope>NUCLEOTIDE SEQUENCE [LARGE SCALE GENOMIC DNA]</scope>
    <source>
        <strain evidence="1 2">IEGM 1323</strain>
    </source>
</reference>
<name>A0ABU4BHP6_9NOCA</name>
<proteinExistence type="predicted"/>
<dbReference type="EMBL" id="JAWLJX010000008">
    <property type="protein sequence ID" value="MDV6263718.1"/>
    <property type="molecule type" value="Genomic_DNA"/>
</dbReference>
<keyword evidence="2" id="KW-1185">Reference proteome</keyword>
<sequence length="183" mass="19243">MTAATRRELDADDVQVLRPDAEPADGWHIDLGDSSRFDHVVDGVVVDTAFGAGFAEFDSFVSRFAPTGYSAQHIRDLVALHRSGPSAIAFRVSTDARAGILVGASYKSTIDEIIGAVWEGSCEAIADAAVRAGVRVPVLVQCAHPTADLVTAALAEALVSPRQKFVHSLSGTLDAVAEVLADE</sequence>
<gene>
    <name evidence="1" type="ORF">R3P96_20470</name>
</gene>
<comment type="caution">
    <text evidence="1">The sequence shown here is derived from an EMBL/GenBank/DDBJ whole genome shotgun (WGS) entry which is preliminary data.</text>
</comment>